<dbReference type="PANTHER" id="PTHR10502:SF193">
    <property type="entry name" value="ANNEXIN D8"/>
    <property type="match status" value="1"/>
</dbReference>
<protein>
    <recommendedName>
        <fullName evidence="5">Annexin</fullName>
    </recommendedName>
</protein>
<dbReference type="GO" id="GO:0009651">
    <property type="term" value="P:response to salt stress"/>
    <property type="evidence" value="ECO:0007669"/>
    <property type="project" value="TreeGrafter"/>
</dbReference>
<dbReference type="FunFam" id="1.10.220.10:FF:000009">
    <property type="entry name" value="Annexin"/>
    <property type="match status" value="1"/>
</dbReference>
<accession>A0AAV5DHW2</accession>
<dbReference type="GO" id="GO:0001786">
    <property type="term" value="F:phosphatidylserine binding"/>
    <property type="evidence" value="ECO:0007669"/>
    <property type="project" value="TreeGrafter"/>
</dbReference>
<dbReference type="SMART" id="SM00335">
    <property type="entry name" value="ANX"/>
    <property type="match status" value="2"/>
</dbReference>
<reference evidence="3" key="1">
    <citation type="journal article" date="2018" name="DNA Res.">
        <title>Multiple hybrid de novo genome assembly of finger millet, an orphan allotetraploid crop.</title>
        <authorList>
            <person name="Hatakeyama M."/>
            <person name="Aluri S."/>
            <person name="Balachadran M.T."/>
            <person name="Sivarajan S.R."/>
            <person name="Patrignani A."/>
            <person name="Gruter S."/>
            <person name="Poveda L."/>
            <person name="Shimizu-Inatsugi R."/>
            <person name="Baeten J."/>
            <person name="Francoijs K.J."/>
            <person name="Nataraja K.N."/>
            <person name="Reddy Y.A.N."/>
            <person name="Phadnis S."/>
            <person name="Ravikumar R.L."/>
            <person name="Schlapbach R."/>
            <person name="Sreeman S.M."/>
            <person name="Shimizu K.K."/>
        </authorList>
    </citation>
    <scope>NUCLEOTIDE SEQUENCE</scope>
</reference>
<dbReference type="GO" id="GO:0005544">
    <property type="term" value="F:calcium-dependent phospholipid binding"/>
    <property type="evidence" value="ECO:0007669"/>
    <property type="project" value="InterPro"/>
</dbReference>
<name>A0AAV5DHW2_ELECO</name>
<evidence type="ECO:0000256" key="1">
    <source>
        <dbReference type="ARBA" id="ARBA00022737"/>
    </source>
</evidence>
<dbReference type="Proteomes" id="UP001054889">
    <property type="component" value="Unassembled WGS sequence"/>
</dbReference>
<sequence>MRSRHCSFSPLILGSYPFRYLPISTCCLQLLLALVSTYRYEGDAVDTSLAKSEPKTVCEVVRNGAKDHEELIRIVGTRSKAQLVATFSCFRDEHGTSITKALPHRTDPIGYLRVLRTTVRCIADANKYFAKVLRNATRESGTDEVSLTRVVVVHAEKDMKDIRDAFQKRSSCTLQQAIAKETSGDYRTFLMALLGS</sequence>
<keyword evidence="1" id="KW-0677">Repeat</keyword>
<dbReference type="InterPro" id="IPR037104">
    <property type="entry name" value="Annexin_sf"/>
</dbReference>
<evidence type="ECO:0000313" key="3">
    <source>
        <dbReference type="EMBL" id="GJN09780.1"/>
    </source>
</evidence>
<dbReference type="InterPro" id="IPR018502">
    <property type="entry name" value="Annexin_repeat"/>
</dbReference>
<dbReference type="PANTHER" id="PTHR10502">
    <property type="entry name" value="ANNEXIN"/>
    <property type="match status" value="1"/>
</dbReference>
<proteinExistence type="predicted"/>
<dbReference type="GO" id="GO:0005737">
    <property type="term" value="C:cytoplasm"/>
    <property type="evidence" value="ECO:0007669"/>
    <property type="project" value="TreeGrafter"/>
</dbReference>
<gene>
    <name evidence="3" type="primary">ga27815</name>
    <name evidence="3" type="ORF">PR202_ga27815</name>
</gene>
<dbReference type="AlphaFoldDB" id="A0AAV5DHW2"/>
<reference evidence="3" key="2">
    <citation type="submission" date="2021-12" db="EMBL/GenBank/DDBJ databases">
        <title>Resequencing data analysis of finger millet.</title>
        <authorList>
            <person name="Hatakeyama M."/>
            <person name="Aluri S."/>
            <person name="Balachadran M.T."/>
            <person name="Sivarajan S.R."/>
            <person name="Poveda L."/>
            <person name="Shimizu-Inatsugi R."/>
            <person name="Schlapbach R."/>
            <person name="Sreeman S.M."/>
            <person name="Shimizu K.K."/>
        </authorList>
    </citation>
    <scope>NUCLEOTIDE SEQUENCE</scope>
</reference>
<dbReference type="PROSITE" id="PS51897">
    <property type="entry name" value="ANNEXIN_2"/>
    <property type="match status" value="1"/>
</dbReference>
<evidence type="ECO:0008006" key="5">
    <source>
        <dbReference type="Google" id="ProtNLM"/>
    </source>
</evidence>
<keyword evidence="2" id="KW-0041">Annexin</keyword>
<organism evidence="3 4">
    <name type="scientific">Eleusine coracana subsp. coracana</name>
    <dbReference type="NCBI Taxonomy" id="191504"/>
    <lineage>
        <taxon>Eukaryota</taxon>
        <taxon>Viridiplantae</taxon>
        <taxon>Streptophyta</taxon>
        <taxon>Embryophyta</taxon>
        <taxon>Tracheophyta</taxon>
        <taxon>Spermatophyta</taxon>
        <taxon>Magnoliopsida</taxon>
        <taxon>Liliopsida</taxon>
        <taxon>Poales</taxon>
        <taxon>Poaceae</taxon>
        <taxon>PACMAD clade</taxon>
        <taxon>Chloridoideae</taxon>
        <taxon>Cynodonteae</taxon>
        <taxon>Eleusininae</taxon>
        <taxon>Eleusine</taxon>
    </lineage>
</organism>
<keyword evidence="4" id="KW-1185">Reference proteome</keyword>
<dbReference type="FunFam" id="1.10.220.10:FF:000001">
    <property type="entry name" value="Annexin"/>
    <property type="match status" value="1"/>
</dbReference>
<dbReference type="GO" id="GO:0009409">
    <property type="term" value="P:response to cold"/>
    <property type="evidence" value="ECO:0007669"/>
    <property type="project" value="TreeGrafter"/>
</dbReference>
<dbReference type="Pfam" id="PF00191">
    <property type="entry name" value="Annexin"/>
    <property type="match status" value="2"/>
</dbReference>
<evidence type="ECO:0000313" key="4">
    <source>
        <dbReference type="Proteomes" id="UP001054889"/>
    </source>
</evidence>
<comment type="caution">
    <text evidence="3">The sequence shown here is derived from an EMBL/GenBank/DDBJ whole genome shotgun (WGS) entry which is preliminary data.</text>
</comment>
<dbReference type="GO" id="GO:0009414">
    <property type="term" value="P:response to water deprivation"/>
    <property type="evidence" value="ECO:0007669"/>
    <property type="project" value="TreeGrafter"/>
</dbReference>
<evidence type="ECO:0000256" key="2">
    <source>
        <dbReference type="ARBA" id="ARBA00023216"/>
    </source>
</evidence>
<dbReference type="Gene3D" id="1.10.220.10">
    <property type="entry name" value="Annexin"/>
    <property type="match status" value="2"/>
</dbReference>
<dbReference type="EMBL" id="BQKI01000016">
    <property type="protein sequence ID" value="GJN09780.1"/>
    <property type="molecule type" value="Genomic_DNA"/>
</dbReference>
<dbReference type="GO" id="GO:0005886">
    <property type="term" value="C:plasma membrane"/>
    <property type="evidence" value="ECO:0007669"/>
    <property type="project" value="TreeGrafter"/>
</dbReference>
<dbReference type="SUPFAM" id="SSF47874">
    <property type="entry name" value="Annexin"/>
    <property type="match status" value="1"/>
</dbReference>
<dbReference type="GO" id="GO:0005509">
    <property type="term" value="F:calcium ion binding"/>
    <property type="evidence" value="ECO:0007669"/>
    <property type="project" value="InterPro"/>
</dbReference>
<dbReference type="GO" id="GO:0009408">
    <property type="term" value="P:response to heat"/>
    <property type="evidence" value="ECO:0007669"/>
    <property type="project" value="TreeGrafter"/>
</dbReference>